<proteinExistence type="predicted"/>
<dbReference type="AlphaFoldDB" id="A0A0H4VPY5"/>
<evidence type="ECO:0000313" key="3">
    <source>
        <dbReference type="Proteomes" id="UP000036458"/>
    </source>
</evidence>
<dbReference type="KEGG" id="ruf:TH63_19675"/>
<feature type="compositionally biased region" description="Basic and acidic residues" evidence="1">
    <location>
        <begin position="44"/>
        <end position="55"/>
    </location>
</feature>
<keyword evidence="3" id="KW-1185">Reference proteome</keyword>
<feature type="compositionally biased region" description="Basic and acidic residues" evidence="1">
    <location>
        <begin position="1"/>
        <end position="23"/>
    </location>
</feature>
<accession>A0A0H4VPY5</accession>
<sequence length="98" mass="10725">MSSDKKNNSNTKGEKDAVGKGLEDQTQQHANKKFDPTHQTQNDPVDKGLQADDAKVQNPNRNLAKGGNPSREDIPQGYGNKGNRPRSNPSDNQVDRGK</sequence>
<evidence type="ECO:0000256" key="1">
    <source>
        <dbReference type="SAM" id="MobiDB-lite"/>
    </source>
</evidence>
<dbReference type="EMBL" id="CP010777">
    <property type="protein sequence ID" value="AKQ47368.1"/>
    <property type="molecule type" value="Genomic_DNA"/>
</dbReference>
<name>A0A0H4VPY5_9BACT</name>
<organism evidence="2 3">
    <name type="scientific">Rufibacter radiotolerans</name>
    <dbReference type="NCBI Taxonomy" id="1379910"/>
    <lineage>
        <taxon>Bacteria</taxon>
        <taxon>Pseudomonadati</taxon>
        <taxon>Bacteroidota</taxon>
        <taxon>Cytophagia</taxon>
        <taxon>Cytophagales</taxon>
        <taxon>Hymenobacteraceae</taxon>
        <taxon>Rufibacter</taxon>
    </lineage>
</organism>
<dbReference type="RefSeq" id="WP_048922464.1">
    <property type="nucleotide sequence ID" value="NZ_CP010777.1"/>
</dbReference>
<evidence type="ECO:0000313" key="2">
    <source>
        <dbReference type="EMBL" id="AKQ47368.1"/>
    </source>
</evidence>
<gene>
    <name evidence="2" type="ORF">TH63_19675</name>
</gene>
<feature type="region of interest" description="Disordered" evidence="1">
    <location>
        <begin position="1"/>
        <end position="98"/>
    </location>
</feature>
<protein>
    <submittedName>
        <fullName evidence="2">Uncharacterized protein</fullName>
    </submittedName>
</protein>
<dbReference type="PATRIC" id="fig|1379910.4.peg.4290"/>
<dbReference type="OrthoDB" id="893986at2"/>
<dbReference type="Proteomes" id="UP000036458">
    <property type="component" value="Chromosome"/>
</dbReference>
<reference evidence="2 3" key="1">
    <citation type="submission" date="2015-01" db="EMBL/GenBank/DDBJ databases">
        <title>Rufibacter sp./DG31D/ whole genome sequencing.</title>
        <authorList>
            <person name="Kim M.K."/>
            <person name="Srinivasan S."/>
            <person name="Lee J.-J."/>
        </authorList>
    </citation>
    <scope>NUCLEOTIDE SEQUENCE [LARGE SCALE GENOMIC DNA]</scope>
    <source>
        <strain evidence="2 3">DG31D</strain>
    </source>
</reference>